<keyword evidence="2" id="KW-1185">Reference proteome</keyword>
<dbReference type="AlphaFoldDB" id="A0A232EKW9"/>
<accession>A0A232EKW9</accession>
<comment type="caution">
    <text evidence="1">The sequence shown here is derived from an EMBL/GenBank/DDBJ whole genome shotgun (WGS) entry which is preliminary data.</text>
</comment>
<gene>
    <name evidence="1" type="ORF">TSAR_005734</name>
</gene>
<evidence type="ECO:0000313" key="1">
    <source>
        <dbReference type="EMBL" id="OXU19000.1"/>
    </source>
</evidence>
<sequence>MQFSKNNKAIFIFKNLGSRRLKRDFLSLKTVKCVEYFLKAIVRGPSSSGRQNGGSNEIFDVARALVKFLRTLLTLEYRGHINRTRLLI</sequence>
<protein>
    <submittedName>
        <fullName evidence="1">Uncharacterized protein</fullName>
    </submittedName>
</protein>
<dbReference type="EMBL" id="NNAY01003690">
    <property type="protein sequence ID" value="OXU19000.1"/>
    <property type="molecule type" value="Genomic_DNA"/>
</dbReference>
<organism evidence="1 2">
    <name type="scientific">Trichomalopsis sarcophagae</name>
    <dbReference type="NCBI Taxonomy" id="543379"/>
    <lineage>
        <taxon>Eukaryota</taxon>
        <taxon>Metazoa</taxon>
        <taxon>Ecdysozoa</taxon>
        <taxon>Arthropoda</taxon>
        <taxon>Hexapoda</taxon>
        <taxon>Insecta</taxon>
        <taxon>Pterygota</taxon>
        <taxon>Neoptera</taxon>
        <taxon>Endopterygota</taxon>
        <taxon>Hymenoptera</taxon>
        <taxon>Apocrita</taxon>
        <taxon>Proctotrupomorpha</taxon>
        <taxon>Chalcidoidea</taxon>
        <taxon>Pteromalidae</taxon>
        <taxon>Pteromalinae</taxon>
        <taxon>Trichomalopsis</taxon>
    </lineage>
</organism>
<dbReference type="Proteomes" id="UP000215335">
    <property type="component" value="Unassembled WGS sequence"/>
</dbReference>
<evidence type="ECO:0000313" key="2">
    <source>
        <dbReference type="Proteomes" id="UP000215335"/>
    </source>
</evidence>
<reference evidence="1 2" key="1">
    <citation type="journal article" date="2017" name="Curr. Biol.">
        <title>The Evolution of Venom by Co-option of Single-Copy Genes.</title>
        <authorList>
            <person name="Martinson E.O."/>
            <person name="Mrinalini"/>
            <person name="Kelkar Y.D."/>
            <person name="Chang C.H."/>
            <person name="Werren J.H."/>
        </authorList>
    </citation>
    <scope>NUCLEOTIDE SEQUENCE [LARGE SCALE GENOMIC DNA]</scope>
    <source>
        <strain evidence="1 2">Alberta</strain>
        <tissue evidence="1">Whole body</tissue>
    </source>
</reference>
<proteinExistence type="predicted"/>
<name>A0A232EKW9_9HYME</name>